<dbReference type="VEuPathDB" id="ToxoDB:cyc_00915"/>
<dbReference type="PANTHER" id="PTHR15606:SF4">
    <property type="entry name" value="DNAJ HOMOLOG SUBFAMILY C MEMBER 8"/>
    <property type="match status" value="1"/>
</dbReference>
<dbReference type="SUPFAM" id="SSF46565">
    <property type="entry name" value="Chaperone J-domain"/>
    <property type="match status" value="1"/>
</dbReference>
<gene>
    <name evidence="4" type="ORF">cyc_00915</name>
</gene>
<feature type="compositionally biased region" description="Low complexity" evidence="2">
    <location>
        <begin position="26"/>
        <end position="41"/>
    </location>
</feature>
<keyword evidence="1" id="KW-0175">Coiled coil</keyword>
<dbReference type="GO" id="GO:0005634">
    <property type="term" value="C:nucleus"/>
    <property type="evidence" value="ECO:0007669"/>
    <property type="project" value="TreeGrafter"/>
</dbReference>
<feature type="region of interest" description="Disordered" evidence="2">
    <location>
        <begin position="1"/>
        <end position="54"/>
    </location>
</feature>
<dbReference type="AlphaFoldDB" id="A0A1D3D4X7"/>
<name>A0A1D3D4X7_9EIME</name>
<evidence type="ECO:0000313" key="5">
    <source>
        <dbReference type="Proteomes" id="UP000095192"/>
    </source>
</evidence>
<protein>
    <submittedName>
        <fullName evidence="4">DnaJ domain-containing protein</fullName>
    </submittedName>
</protein>
<evidence type="ECO:0000313" key="4">
    <source>
        <dbReference type="EMBL" id="OEH78504.1"/>
    </source>
</evidence>
<organism evidence="4 5">
    <name type="scientific">Cyclospora cayetanensis</name>
    <dbReference type="NCBI Taxonomy" id="88456"/>
    <lineage>
        <taxon>Eukaryota</taxon>
        <taxon>Sar</taxon>
        <taxon>Alveolata</taxon>
        <taxon>Apicomplexa</taxon>
        <taxon>Conoidasida</taxon>
        <taxon>Coccidia</taxon>
        <taxon>Eucoccidiorida</taxon>
        <taxon>Eimeriorina</taxon>
        <taxon>Eimeriidae</taxon>
        <taxon>Cyclospora</taxon>
    </lineage>
</organism>
<dbReference type="SMART" id="SM00271">
    <property type="entry name" value="DnaJ"/>
    <property type="match status" value="1"/>
</dbReference>
<dbReference type="InterPro" id="IPR036869">
    <property type="entry name" value="J_dom_sf"/>
</dbReference>
<dbReference type="PANTHER" id="PTHR15606">
    <property type="entry name" value="DNAJ HOMOLOG SUBFAMILY C MEMBER 8/LIPOPOLYSACCHARIDE SPECIFIC RESPONSE-7-RELATED"/>
    <property type="match status" value="1"/>
</dbReference>
<proteinExistence type="predicted"/>
<dbReference type="PROSITE" id="PS50076">
    <property type="entry name" value="DNAJ_2"/>
    <property type="match status" value="1"/>
</dbReference>
<accession>A0A1D3D4X7</accession>
<dbReference type="CDD" id="cd06257">
    <property type="entry name" value="DnaJ"/>
    <property type="match status" value="1"/>
</dbReference>
<dbReference type="Gene3D" id="1.10.287.110">
    <property type="entry name" value="DnaJ domain"/>
    <property type="match status" value="1"/>
</dbReference>
<evidence type="ECO:0000256" key="2">
    <source>
        <dbReference type="SAM" id="MobiDB-lite"/>
    </source>
</evidence>
<dbReference type="InParanoid" id="A0A1D3D4X7"/>
<sequence length="418" mass="45365">MAPMGAAENPSAASAAASVAKEEVPAAEMAEAAGGDAAVVKGEGKEEAAVASSEGAAAKAAAGEVQRGVSGAPDASVNDSKGSSFSAHCCGGSSSDKAPSCCAGDAAEGGSKESINYAERYLKAMGMSSSSSNGASATCRGFDLAAAAAARDLPPDDTRRAAAAAALEGKTISEVAQAKTAKVVVAAFGDATSECVRLTSQVFVSPFQVLLLTPDATEEDIRRQYRKLSLLIHPDKCKHELAQEAFQVVNKAYEKVQEEGVRQRYEGVIEEAKKRVLKQRVQENKARRAAGQELLPETLDALRGAVFECCEALLKEIQEKKDYADKCKAANEKYEREKEDKLIEEEKEKCRERNEWVKKRDERVGSWREYQEGLKKKEIDHRAFTGLRHVREERRDEDLVKKRQKVQGIDNSYKLNWR</sequence>
<reference evidence="4 5" key="1">
    <citation type="journal article" date="2016" name="BMC Genomics">
        <title>Comparative genomics reveals Cyclospora cayetanensis possesses coccidia-like metabolism and invasion components but unique surface antigens.</title>
        <authorList>
            <person name="Liu S."/>
            <person name="Wang L."/>
            <person name="Zheng H."/>
            <person name="Xu Z."/>
            <person name="Roellig D.M."/>
            <person name="Li N."/>
            <person name="Frace M.A."/>
            <person name="Tang K."/>
            <person name="Arrowood M.J."/>
            <person name="Moss D.M."/>
            <person name="Zhang L."/>
            <person name="Feng Y."/>
            <person name="Xiao L."/>
        </authorList>
    </citation>
    <scope>NUCLEOTIDE SEQUENCE [LARGE SCALE GENOMIC DNA]</scope>
    <source>
        <strain evidence="4 5">CHN_HEN01</strain>
    </source>
</reference>
<feature type="domain" description="J" evidence="3">
    <location>
        <begin position="205"/>
        <end position="269"/>
    </location>
</feature>
<comment type="caution">
    <text evidence="4">The sequence shown here is derived from an EMBL/GenBank/DDBJ whole genome shotgun (WGS) entry which is preliminary data.</text>
</comment>
<dbReference type="InterPro" id="IPR042858">
    <property type="entry name" value="DNAJC8"/>
</dbReference>
<feature type="coiled-coil region" evidence="1">
    <location>
        <begin position="317"/>
        <end position="351"/>
    </location>
</feature>
<evidence type="ECO:0000259" key="3">
    <source>
        <dbReference type="PROSITE" id="PS50076"/>
    </source>
</evidence>
<dbReference type="EMBL" id="JROU02000705">
    <property type="protein sequence ID" value="OEH78504.1"/>
    <property type="molecule type" value="Genomic_DNA"/>
</dbReference>
<dbReference type="Proteomes" id="UP000095192">
    <property type="component" value="Unassembled WGS sequence"/>
</dbReference>
<evidence type="ECO:0000256" key="1">
    <source>
        <dbReference type="SAM" id="Coils"/>
    </source>
</evidence>
<keyword evidence="5" id="KW-1185">Reference proteome</keyword>
<dbReference type="InterPro" id="IPR001623">
    <property type="entry name" value="DnaJ_domain"/>
</dbReference>
<dbReference type="Pfam" id="PF00226">
    <property type="entry name" value="DnaJ"/>
    <property type="match status" value="1"/>
</dbReference>
<feature type="compositionally biased region" description="Low complexity" evidence="2">
    <location>
        <begin position="1"/>
        <end position="19"/>
    </location>
</feature>
<dbReference type="VEuPathDB" id="ToxoDB:LOC34618008"/>
<dbReference type="PRINTS" id="PR00625">
    <property type="entry name" value="JDOMAIN"/>
</dbReference>